<accession>A0ABV5IU74</accession>
<keyword evidence="3 4" id="KW-0592">Phosphate transport</keyword>
<gene>
    <name evidence="6" type="primary">pstS</name>
    <name evidence="6" type="ORF">ACFFV7_43335</name>
</gene>
<name>A0ABV5IU74_9ACTN</name>
<dbReference type="RefSeq" id="WP_189648532.1">
    <property type="nucleotide sequence ID" value="NZ_BMRC01000007.1"/>
</dbReference>
<evidence type="ECO:0000256" key="4">
    <source>
        <dbReference type="PIRNR" id="PIRNR002756"/>
    </source>
</evidence>
<dbReference type="EMBL" id="JBHMEI010000067">
    <property type="protein sequence ID" value="MFB9208077.1"/>
    <property type="molecule type" value="Genomic_DNA"/>
</dbReference>
<dbReference type="NCBIfam" id="TIGR00975">
    <property type="entry name" value="3a0107s03"/>
    <property type="match status" value="1"/>
</dbReference>
<sequence length="358" mass="38121">MARLTRTAKSVLVVVLVLVAGAAAVAGAVVLSTSNEEQPAPEPVVAWLRGSGSTAQKGAMDAWISEFSRVHPELRVTYEPNGSNSGIEDFIAGRSAFAGSDVPMTPEEQARADRRCGGRAEHLPMVVGPVAVAYNLSSVPGLRLSPATLTGIFTGRLTEWNAREIAADNHARRLPGTRVHVFHRSGESGTTQNLTDFLRATGGWPYPPSRTWPGAGRGVTSSSGMTQVLQHTGDSIGYVEYGFASSARLRTAAVRNAAGEFVELSPESASKAVQGARVVGREGDLVLAFDHRRKVPGAYPIVQVTYEIICAGRPDPLVRTFLDYTASDAGQSYLALYGYAPLPHDLLTQVRLRLGPTS</sequence>
<dbReference type="PANTHER" id="PTHR42996:SF1">
    <property type="entry name" value="PHOSPHATE-BINDING PROTEIN PSTS"/>
    <property type="match status" value="1"/>
</dbReference>
<proteinExistence type="inferred from homology"/>
<evidence type="ECO:0000313" key="6">
    <source>
        <dbReference type="EMBL" id="MFB9208077.1"/>
    </source>
</evidence>
<evidence type="ECO:0000313" key="7">
    <source>
        <dbReference type="Proteomes" id="UP001589647"/>
    </source>
</evidence>
<keyword evidence="2 4" id="KW-0813">Transport</keyword>
<evidence type="ECO:0000256" key="3">
    <source>
        <dbReference type="ARBA" id="ARBA00022592"/>
    </source>
</evidence>
<dbReference type="SUPFAM" id="SSF53850">
    <property type="entry name" value="Periplasmic binding protein-like II"/>
    <property type="match status" value="1"/>
</dbReference>
<organism evidence="6 7">
    <name type="scientific">Nonomuraea spiralis</name>
    <dbReference type="NCBI Taxonomy" id="46182"/>
    <lineage>
        <taxon>Bacteria</taxon>
        <taxon>Bacillati</taxon>
        <taxon>Actinomycetota</taxon>
        <taxon>Actinomycetes</taxon>
        <taxon>Streptosporangiales</taxon>
        <taxon>Streptosporangiaceae</taxon>
        <taxon>Nonomuraea</taxon>
    </lineage>
</organism>
<dbReference type="Pfam" id="PF12849">
    <property type="entry name" value="PBP_like_2"/>
    <property type="match status" value="1"/>
</dbReference>
<dbReference type="PANTHER" id="PTHR42996">
    <property type="entry name" value="PHOSPHATE-BINDING PROTEIN PSTS"/>
    <property type="match status" value="1"/>
</dbReference>
<dbReference type="Proteomes" id="UP001589647">
    <property type="component" value="Unassembled WGS sequence"/>
</dbReference>
<reference evidence="6 7" key="1">
    <citation type="submission" date="2024-09" db="EMBL/GenBank/DDBJ databases">
        <authorList>
            <person name="Sun Q."/>
            <person name="Mori K."/>
        </authorList>
    </citation>
    <scope>NUCLEOTIDE SEQUENCE [LARGE SCALE GENOMIC DNA]</scope>
    <source>
        <strain evidence="6 7">CCM 3426</strain>
    </source>
</reference>
<protein>
    <recommendedName>
        <fullName evidence="4">Phosphate-binding protein</fullName>
    </recommendedName>
</protein>
<feature type="domain" description="PBP" evidence="5">
    <location>
        <begin position="39"/>
        <end position="328"/>
    </location>
</feature>
<evidence type="ECO:0000256" key="1">
    <source>
        <dbReference type="ARBA" id="ARBA00008725"/>
    </source>
</evidence>
<dbReference type="Gene3D" id="3.40.190.10">
    <property type="entry name" value="Periplasmic binding protein-like II"/>
    <property type="match status" value="2"/>
</dbReference>
<comment type="similarity">
    <text evidence="1 4">Belongs to the PstS family.</text>
</comment>
<dbReference type="InterPro" id="IPR050962">
    <property type="entry name" value="Phosphate-bind_PstS"/>
</dbReference>
<dbReference type="InterPro" id="IPR005673">
    <property type="entry name" value="ABC_phos-bd_PstS"/>
</dbReference>
<keyword evidence="7" id="KW-1185">Reference proteome</keyword>
<dbReference type="CDD" id="cd13565">
    <property type="entry name" value="PBP2_PstS"/>
    <property type="match status" value="1"/>
</dbReference>
<evidence type="ECO:0000259" key="5">
    <source>
        <dbReference type="Pfam" id="PF12849"/>
    </source>
</evidence>
<dbReference type="InterPro" id="IPR024370">
    <property type="entry name" value="PBP_domain"/>
</dbReference>
<evidence type="ECO:0000256" key="2">
    <source>
        <dbReference type="ARBA" id="ARBA00022448"/>
    </source>
</evidence>
<comment type="caution">
    <text evidence="6">The sequence shown here is derived from an EMBL/GenBank/DDBJ whole genome shotgun (WGS) entry which is preliminary data.</text>
</comment>
<dbReference type="PIRSF" id="PIRSF002756">
    <property type="entry name" value="PstS"/>
    <property type="match status" value="1"/>
</dbReference>